<sequence length="56" mass="6335">MKSEKILNLLIGLILIDSIPDLLEFNNSLLGIVKLIINILTVLICLYILKEVNKNE</sequence>
<keyword evidence="1" id="KW-0812">Transmembrane</keyword>
<feature type="transmembrane region" description="Helical" evidence="1">
    <location>
        <begin position="29"/>
        <end position="49"/>
    </location>
</feature>
<evidence type="ECO:0000313" key="2">
    <source>
        <dbReference type="EMBL" id="DAF60817.1"/>
    </source>
</evidence>
<keyword evidence="1" id="KW-0472">Membrane</keyword>
<dbReference type="EMBL" id="BK032797">
    <property type="protein sequence ID" value="DAF60817.1"/>
    <property type="molecule type" value="Genomic_DNA"/>
</dbReference>
<proteinExistence type="predicted"/>
<organism evidence="2">
    <name type="scientific">Siphoviridae sp. ctNZc11</name>
    <dbReference type="NCBI Taxonomy" id="2827858"/>
    <lineage>
        <taxon>Viruses</taxon>
        <taxon>Duplodnaviria</taxon>
        <taxon>Heunggongvirae</taxon>
        <taxon>Uroviricota</taxon>
        <taxon>Caudoviricetes</taxon>
    </lineage>
</organism>
<accession>A0A8S5TC12</accession>
<name>A0A8S5TC12_9CAUD</name>
<reference evidence="2" key="1">
    <citation type="journal article" date="2021" name="Proc. Natl. Acad. Sci. U.S.A.">
        <title>A Catalog of Tens of Thousands of Viruses from Human Metagenomes Reveals Hidden Associations with Chronic Diseases.</title>
        <authorList>
            <person name="Tisza M.J."/>
            <person name="Buck C.B."/>
        </authorList>
    </citation>
    <scope>NUCLEOTIDE SEQUENCE</scope>
    <source>
        <strain evidence="2">CtNZc11</strain>
    </source>
</reference>
<keyword evidence="1" id="KW-1133">Transmembrane helix</keyword>
<evidence type="ECO:0000256" key="1">
    <source>
        <dbReference type="SAM" id="Phobius"/>
    </source>
</evidence>
<protein>
    <submittedName>
        <fullName evidence="2">Uncharacterized protein</fullName>
    </submittedName>
</protein>